<name>W0L9U7_9GAMM</name>
<organism evidence="2 3">
    <name type="scientific">Chania multitudinisentens RB-25</name>
    <dbReference type="NCBI Taxonomy" id="1441930"/>
    <lineage>
        <taxon>Bacteria</taxon>
        <taxon>Pseudomonadati</taxon>
        <taxon>Pseudomonadota</taxon>
        <taxon>Gammaproteobacteria</taxon>
        <taxon>Enterobacterales</taxon>
        <taxon>Yersiniaceae</taxon>
        <taxon>Chania</taxon>
    </lineage>
</organism>
<feature type="chain" id="PRO_5004791932" description="Fimbrial protein" evidence="1">
    <location>
        <begin position="25"/>
        <end position="218"/>
    </location>
</feature>
<keyword evidence="1" id="KW-0732">Signal</keyword>
<evidence type="ECO:0008006" key="4">
    <source>
        <dbReference type="Google" id="ProtNLM"/>
    </source>
</evidence>
<dbReference type="Proteomes" id="UP000019030">
    <property type="component" value="Chromosome"/>
</dbReference>
<dbReference type="KEGG" id="sfo:Z042_13885"/>
<feature type="signal peptide" evidence="1">
    <location>
        <begin position="1"/>
        <end position="24"/>
    </location>
</feature>
<dbReference type="OrthoDB" id="6479507at2"/>
<dbReference type="Pfam" id="PF06551">
    <property type="entry name" value="DUF1120"/>
    <property type="match status" value="1"/>
</dbReference>
<dbReference type="STRING" id="1441930.Z042_13885"/>
<keyword evidence="3" id="KW-1185">Reference proteome</keyword>
<reference evidence="2 3" key="2">
    <citation type="submission" date="2015-03" db="EMBL/GenBank/DDBJ databases">
        <authorList>
            <person name="Chan K.-G."/>
        </authorList>
    </citation>
    <scope>NUCLEOTIDE SEQUENCE [LARGE SCALE GENOMIC DNA]</scope>
    <source>
        <strain evidence="2 3">RB-25</strain>
    </source>
</reference>
<proteinExistence type="predicted"/>
<sequence>MKKHLPTLAALPCLLLLAAHTLAAAPTAELKVKGNIQVPSCTIAAPDNGVYDFGKLSSSLVRPSATTQMGNITKSWVITCDSQTYLTITPTDNRSDSVVITNPANGAPNHYGLGFVNGTGKIGAFKPILLNTSTVDGVAVALCKGVPGQCLLQSASTYISQGNQVSWATADNVLQAGRVFQADIRAQLDLASVSIMNGAITDNAKLDGSMTLNFAFAI</sequence>
<dbReference type="EMBL" id="CP007044">
    <property type="protein sequence ID" value="AHG20593.1"/>
    <property type="molecule type" value="Genomic_DNA"/>
</dbReference>
<dbReference type="RefSeq" id="WP_024913750.1">
    <property type="nucleotide sequence ID" value="NZ_CP007044.2"/>
</dbReference>
<gene>
    <name evidence="2" type="ORF">Z042_13885</name>
</gene>
<dbReference type="AlphaFoldDB" id="W0L9U7"/>
<accession>W0L9U7</accession>
<evidence type="ECO:0000256" key="1">
    <source>
        <dbReference type="SAM" id="SignalP"/>
    </source>
</evidence>
<evidence type="ECO:0000313" key="2">
    <source>
        <dbReference type="EMBL" id="AHG20593.1"/>
    </source>
</evidence>
<evidence type="ECO:0000313" key="3">
    <source>
        <dbReference type="Proteomes" id="UP000019030"/>
    </source>
</evidence>
<reference evidence="2 3" key="1">
    <citation type="submission" date="2014-01" db="EMBL/GenBank/DDBJ databases">
        <title>Isolation of Serratia multitudinisentens RB-25 from Ex-Landfill site.</title>
        <authorList>
            <person name="Robson E.H.J."/>
        </authorList>
    </citation>
    <scope>NUCLEOTIDE SEQUENCE [LARGE SCALE GENOMIC DNA]</scope>
    <source>
        <strain evidence="2 3">RB-25</strain>
    </source>
</reference>
<protein>
    <recommendedName>
        <fullName evidence="4">Fimbrial protein</fullName>
    </recommendedName>
</protein>
<dbReference type="PATRIC" id="fig|1441930.4.peg.2754"/>
<dbReference type="HOGENOM" id="CLU_093407_2_0_6"/>
<dbReference type="eggNOG" id="COG3539">
    <property type="taxonomic scope" value="Bacteria"/>
</dbReference>
<dbReference type="InterPro" id="IPR010546">
    <property type="entry name" value="DUF1120"/>
</dbReference>